<organism evidence="1 2">
    <name type="scientific">Cotesia glomerata</name>
    <name type="common">Lepidopteran parasitic wasp</name>
    <name type="synonym">Apanteles glomeratus</name>
    <dbReference type="NCBI Taxonomy" id="32391"/>
    <lineage>
        <taxon>Eukaryota</taxon>
        <taxon>Metazoa</taxon>
        <taxon>Ecdysozoa</taxon>
        <taxon>Arthropoda</taxon>
        <taxon>Hexapoda</taxon>
        <taxon>Insecta</taxon>
        <taxon>Pterygota</taxon>
        <taxon>Neoptera</taxon>
        <taxon>Endopterygota</taxon>
        <taxon>Hymenoptera</taxon>
        <taxon>Apocrita</taxon>
        <taxon>Ichneumonoidea</taxon>
        <taxon>Braconidae</taxon>
        <taxon>Microgastrinae</taxon>
        <taxon>Cotesia</taxon>
    </lineage>
</organism>
<dbReference type="EMBL" id="JAHXZJ010001864">
    <property type="protein sequence ID" value="KAH0550180.1"/>
    <property type="molecule type" value="Genomic_DNA"/>
</dbReference>
<dbReference type="AlphaFoldDB" id="A0AAV7ID19"/>
<evidence type="ECO:0000313" key="2">
    <source>
        <dbReference type="Proteomes" id="UP000826195"/>
    </source>
</evidence>
<proteinExistence type="predicted"/>
<evidence type="ECO:0000313" key="1">
    <source>
        <dbReference type="EMBL" id="KAH0550180.1"/>
    </source>
</evidence>
<accession>A0AAV7ID19</accession>
<reference evidence="1 2" key="1">
    <citation type="journal article" date="2021" name="J. Hered.">
        <title>A chromosome-level genome assembly of the parasitoid wasp, Cotesia glomerata (Hymenoptera: Braconidae).</title>
        <authorList>
            <person name="Pinto B.J."/>
            <person name="Weis J.J."/>
            <person name="Gamble T."/>
            <person name="Ode P.J."/>
            <person name="Paul R."/>
            <person name="Zaspel J.M."/>
        </authorList>
    </citation>
    <scope>NUCLEOTIDE SEQUENCE [LARGE SCALE GENOMIC DNA]</scope>
    <source>
        <strain evidence="1">CgM1</strain>
    </source>
</reference>
<evidence type="ECO:0008006" key="3">
    <source>
        <dbReference type="Google" id="ProtNLM"/>
    </source>
</evidence>
<protein>
    <recommendedName>
        <fullName evidence="3">Transmembrane protein</fullName>
    </recommendedName>
</protein>
<comment type="caution">
    <text evidence="1">The sequence shown here is derived from an EMBL/GenBank/DDBJ whole genome shotgun (WGS) entry which is preliminary data.</text>
</comment>
<gene>
    <name evidence="1" type="ORF">KQX54_017900</name>
</gene>
<keyword evidence="2" id="KW-1185">Reference proteome</keyword>
<name>A0AAV7ID19_COTGL</name>
<sequence>MNENIHSHWRNRQKPELAFNVKISVLTVLSTVTILVADRLDNEPTPYVFLSVFWNTVEAVVHINQHKLQSRIPQSSVCIHSLASVCSPTSGGSAGSTTPADYFTGLPLIILLLMQKSSISSGDNAQKNVVAPENEPAEYLWSQSSSETLKVGTDQPEVVG</sequence>
<dbReference type="Proteomes" id="UP000826195">
    <property type="component" value="Unassembled WGS sequence"/>
</dbReference>